<evidence type="ECO:0000256" key="10">
    <source>
        <dbReference type="ARBA" id="ARBA00023004"/>
    </source>
</evidence>
<dbReference type="InterPro" id="IPR004558">
    <property type="entry name" value="Coprogen_oxidase_HemN"/>
</dbReference>
<dbReference type="Pfam" id="PF04055">
    <property type="entry name" value="Radical_SAM"/>
    <property type="match status" value="1"/>
</dbReference>
<dbReference type="EMBL" id="BAABWN010000003">
    <property type="protein sequence ID" value="GAA6167295.1"/>
    <property type="molecule type" value="Genomic_DNA"/>
</dbReference>
<reference evidence="17 18" key="1">
    <citation type="submission" date="2024-04" db="EMBL/GenBank/DDBJ databases">
        <title>Draft genome sequence of Sessilibacter corallicola NBRC 116591.</title>
        <authorList>
            <person name="Miyakawa T."/>
            <person name="Kusuya Y."/>
            <person name="Miura T."/>
        </authorList>
    </citation>
    <scope>NUCLEOTIDE SEQUENCE [LARGE SCALE GENOMIC DNA]</scope>
    <source>
        <strain evidence="17 18">KU-00831-HH</strain>
    </source>
</reference>
<evidence type="ECO:0000256" key="9">
    <source>
        <dbReference type="ARBA" id="ARBA00023002"/>
    </source>
</evidence>
<evidence type="ECO:0000256" key="15">
    <source>
        <dbReference type="PIRNR" id="PIRNR000167"/>
    </source>
</evidence>
<keyword evidence="7 15" id="KW-0949">S-adenosyl-L-methionine</keyword>
<comment type="pathway">
    <text evidence="2 15">Porphyrin-containing compound metabolism; protoporphyrin-IX biosynthesis; protoporphyrinogen-IX from coproporphyrinogen-III (AdoMet route): step 1/1.</text>
</comment>
<evidence type="ECO:0000256" key="2">
    <source>
        <dbReference type="ARBA" id="ARBA00004785"/>
    </source>
</evidence>
<comment type="catalytic activity">
    <reaction evidence="14 15">
        <text>coproporphyrinogen III + 2 S-adenosyl-L-methionine = protoporphyrinogen IX + 2 5'-deoxyadenosine + 2 L-methionine + 2 CO2</text>
        <dbReference type="Rhea" id="RHEA:15425"/>
        <dbReference type="ChEBI" id="CHEBI:16526"/>
        <dbReference type="ChEBI" id="CHEBI:17319"/>
        <dbReference type="ChEBI" id="CHEBI:57307"/>
        <dbReference type="ChEBI" id="CHEBI:57309"/>
        <dbReference type="ChEBI" id="CHEBI:57844"/>
        <dbReference type="ChEBI" id="CHEBI:59789"/>
        <dbReference type="EC" id="1.3.98.3"/>
    </reaction>
</comment>
<keyword evidence="8 15" id="KW-0479">Metal-binding</keyword>
<dbReference type="InterPro" id="IPR034505">
    <property type="entry name" value="Coproporphyrinogen-III_oxidase"/>
</dbReference>
<dbReference type="Pfam" id="PF06969">
    <property type="entry name" value="HemN_C"/>
    <property type="match status" value="1"/>
</dbReference>
<comment type="cofactor">
    <cofactor evidence="15">
        <name>[4Fe-4S] cluster</name>
        <dbReference type="ChEBI" id="CHEBI:49883"/>
    </cofactor>
    <text evidence="15">Binds 1 [4Fe-4S] cluster. The cluster is coordinated with 3 cysteines and an exchangeable S-adenosyl-L-methionine.</text>
</comment>
<evidence type="ECO:0000256" key="1">
    <source>
        <dbReference type="ARBA" id="ARBA00004496"/>
    </source>
</evidence>
<protein>
    <recommendedName>
        <fullName evidence="15">Coproporphyrinogen-III oxidase</fullName>
        <ecNumber evidence="15">1.3.98.3</ecNumber>
    </recommendedName>
</protein>
<accession>A0ABQ0A6T6</accession>
<dbReference type="EC" id="1.3.98.3" evidence="15"/>
<comment type="subcellular location">
    <subcellularLocation>
        <location evidence="1 15">Cytoplasm</location>
    </subcellularLocation>
</comment>
<dbReference type="Proteomes" id="UP001465153">
    <property type="component" value="Unassembled WGS sequence"/>
</dbReference>
<comment type="subunit">
    <text evidence="4">Monomer.</text>
</comment>
<name>A0ABQ0A6T6_9GAMM</name>
<sequence length="454" mass="51835">MPAHTSTNSDLLTRLESFQSRLSPYPPIETFSELDFSHEALSEYLNFSQTPAINIHIPFCKELCNFCNCNIVVTRQYGLAAQYAEFLRQEIQWYRDALKAQNKEFPAPNQIYVGGGTPTFLLADDLRRVMLAVEGAFGTNKSIDRDYCIEVDPRNVDHEIISLLKSLGFNRLHFGFEDFSNDVQQAINRKYSFERIKQSASIARAQGIHSISIDMTYGLPEQSVITFSNSLKQILRLAPSRIVLQRYSHNPKIFKSQQSIDSDTLPSEKAIQDMQEFAVSHLKEIGFHAVGSNCFVHNEDPLSDATKKGRIHWTYRGYSKEPSDTVLGFGLSAVSTTPSAIWQNQLSLRNYTKQVRTQGHAVYRGTALSLDDQIRRDITLKLLCNEEIDKEAFQARWKQNFDTYFANELETIQETFGKQLLINNDHELKLTTSGQWVANQLATVFQGHWQTHNT</sequence>
<dbReference type="Gene3D" id="1.10.10.920">
    <property type="match status" value="1"/>
</dbReference>
<organism evidence="17 18">
    <name type="scientific">Sessilibacter corallicola</name>
    <dbReference type="NCBI Taxonomy" id="2904075"/>
    <lineage>
        <taxon>Bacteria</taxon>
        <taxon>Pseudomonadati</taxon>
        <taxon>Pseudomonadota</taxon>
        <taxon>Gammaproteobacteria</taxon>
        <taxon>Cellvibrionales</taxon>
        <taxon>Cellvibrionaceae</taxon>
        <taxon>Sessilibacter</taxon>
    </lineage>
</organism>
<evidence type="ECO:0000256" key="8">
    <source>
        <dbReference type="ARBA" id="ARBA00022723"/>
    </source>
</evidence>
<feature type="domain" description="Radical SAM core" evidence="16">
    <location>
        <begin position="45"/>
        <end position="288"/>
    </location>
</feature>
<dbReference type="Gene3D" id="3.80.30.20">
    <property type="entry name" value="tm_1862 like domain"/>
    <property type="match status" value="1"/>
</dbReference>
<keyword evidence="12 15" id="KW-0627">Porphyrin biosynthesis</keyword>
<comment type="function">
    <text evidence="13">Involved in the heme biosynthesis. Catalyzes the anaerobic oxidative decarboxylation of propionate groups of rings A and B of coproporphyrinogen III to yield the vinyl groups in protoporphyrinogen IX.</text>
</comment>
<dbReference type="SMART" id="SM00729">
    <property type="entry name" value="Elp3"/>
    <property type="match status" value="1"/>
</dbReference>
<comment type="caution">
    <text evidence="17">The sequence shown here is derived from an EMBL/GenBank/DDBJ whole genome shotgun (WGS) entry which is preliminary data.</text>
</comment>
<evidence type="ECO:0000256" key="14">
    <source>
        <dbReference type="ARBA" id="ARBA00048321"/>
    </source>
</evidence>
<dbReference type="InterPro" id="IPR007197">
    <property type="entry name" value="rSAM"/>
</dbReference>
<comment type="similarity">
    <text evidence="3 15">Belongs to the anaerobic coproporphyrinogen-III oxidase family.</text>
</comment>
<keyword evidence="6 15" id="KW-0963">Cytoplasm</keyword>
<evidence type="ECO:0000256" key="13">
    <source>
        <dbReference type="ARBA" id="ARBA00024295"/>
    </source>
</evidence>
<evidence type="ECO:0000256" key="12">
    <source>
        <dbReference type="ARBA" id="ARBA00023244"/>
    </source>
</evidence>
<dbReference type="InterPro" id="IPR010723">
    <property type="entry name" value="HemN_C"/>
</dbReference>
<keyword evidence="11 15" id="KW-0411">Iron-sulfur</keyword>
<dbReference type="SFLD" id="SFLDS00029">
    <property type="entry name" value="Radical_SAM"/>
    <property type="match status" value="1"/>
</dbReference>
<evidence type="ECO:0000313" key="18">
    <source>
        <dbReference type="Proteomes" id="UP001465153"/>
    </source>
</evidence>
<evidence type="ECO:0000259" key="16">
    <source>
        <dbReference type="PROSITE" id="PS51918"/>
    </source>
</evidence>
<evidence type="ECO:0000256" key="5">
    <source>
        <dbReference type="ARBA" id="ARBA00022485"/>
    </source>
</evidence>
<keyword evidence="18" id="KW-1185">Reference proteome</keyword>
<proteinExistence type="inferred from homology"/>
<dbReference type="SUPFAM" id="SSF102114">
    <property type="entry name" value="Radical SAM enzymes"/>
    <property type="match status" value="1"/>
</dbReference>
<evidence type="ECO:0000313" key="17">
    <source>
        <dbReference type="EMBL" id="GAA6167295.1"/>
    </source>
</evidence>
<dbReference type="CDD" id="cd01335">
    <property type="entry name" value="Radical_SAM"/>
    <property type="match status" value="1"/>
</dbReference>
<evidence type="ECO:0000256" key="3">
    <source>
        <dbReference type="ARBA" id="ARBA00005493"/>
    </source>
</evidence>
<dbReference type="InterPro" id="IPR006638">
    <property type="entry name" value="Elp3/MiaA/NifB-like_rSAM"/>
</dbReference>
<dbReference type="SFLD" id="SFLDG01065">
    <property type="entry name" value="anaerobic_coproporphyrinogen-I"/>
    <property type="match status" value="1"/>
</dbReference>
<dbReference type="PANTHER" id="PTHR13932:SF6">
    <property type="entry name" value="OXYGEN-INDEPENDENT COPROPORPHYRINOGEN III OXIDASE"/>
    <property type="match status" value="1"/>
</dbReference>
<gene>
    <name evidence="17" type="primary">hemN</name>
    <name evidence="17" type="ORF">NBRC116591_11050</name>
</gene>
<dbReference type="NCBIfam" id="TIGR00538">
    <property type="entry name" value="hemN"/>
    <property type="match status" value="1"/>
</dbReference>
<keyword evidence="9 15" id="KW-0560">Oxidoreductase</keyword>
<dbReference type="RefSeq" id="WP_353301978.1">
    <property type="nucleotide sequence ID" value="NZ_BAABWN010000003.1"/>
</dbReference>
<evidence type="ECO:0000256" key="4">
    <source>
        <dbReference type="ARBA" id="ARBA00011245"/>
    </source>
</evidence>
<dbReference type="InterPro" id="IPR058240">
    <property type="entry name" value="rSAM_sf"/>
</dbReference>
<dbReference type="PANTHER" id="PTHR13932">
    <property type="entry name" value="COPROPORPHYRINIGEN III OXIDASE"/>
    <property type="match status" value="1"/>
</dbReference>
<dbReference type="InterPro" id="IPR023404">
    <property type="entry name" value="rSAM_horseshoe"/>
</dbReference>
<evidence type="ECO:0000256" key="7">
    <source>
        <dbReference type="ARBA" id="ARBA00022691"/>
    </source>
</evidence>
<keyword evidence="10 15" id="KW-0408">Iron</keyword>
<dbReference type="PROSITE" id="PS51918">
    <property type="entry name" value="RADICAL_SAM"/>
    <property type="match status" value="1"/>
</dbReference>
<evidence type="ECO:0000256" key="6">
    <source>
        <dbReference type="ARBA" id="ARBA00022490"/>
    </source>
</evidence>
<dbReference type="PIRSF" id="PIRSF000167">
    <property type="entry name" value="HemN"/>
    <property type="match status" value="1"/>
</dbReference>
<keyword evidence="5 15" id="KW-0004">4Fe-4S</keyword>
<evidence type="ECO:0000256" key="11">
    <source>
        <dbReference type="ARBA" id="ARBA00023014"/>
    </source>
</evidence>